<accession>G0NNV4</accession>
<evidence type="ECO:0000313" key="2">
    <source>
        <dbReference type="Proteomes" id="UP000008068"/>
    </source>
</evidence>
<dbReference type="EMBL" id="GL379916">
    <property type="protein sequence ID" value="EGT34919.1"/>
    <property type="molecule type" value="Genomic_DNA"/>
</dbReference>
<dbReference type="InParanoid" id="G0NNV4"/>
<dbReference type="Proteomes" id="UP000008068">
    <property type="component" value="Unassembled WGS sequence"/>
</dbReference>
<evidence type="ECO:0000313" key="1">
    <source>
        <dbReference type="EMBL" id="EGT34919.1"/>
    </source>
</evidence>
<reference evidence="2" key="1">
    <citation type="submission" date="2011-07" db="EMBL/GenBank/DDBJ databases">
        <authorList>
            <consortium name="Caenorhabditis brenneri Sequencing and Analysis Consortium"/>
            <person name="Wilson R.K."/>
        </authorList>
    </citation>
    <scope>NUCLEOTIDE SEQUENCE [LARGE SCALE GENOMIC DNA]</scope>
    <source>
        <strain evidence="2">PB2801</strain>
    </source>
</reference>
<protein>
    <submittedName>
        <fullName evidence="1">Uncharacterized protein</fullName>
    </submittedName>
</protein>
<keyword evidence="2" id="KW-1185">Reference proteome</keyword>
<sequence length="276" mass="31718">MFITKKQRAAEENSRFSSIISENVISVFNNGDSVSPKFASFRNRQFGAFNPSQNSISVKIGRTSKRRERLVSSNFSNGKVGTISLFIIVRMRKIDSRIENEKEITLPFQKLPFLVMQNVLQIMGFLDLKVFHVNIGAVDRVPSDYTKQLGNKNALVLTTYWDDPKIRFNVLYNAVFEVFQATFDVFMLDLDDVQVENYQELFDWIEDHLPPLLAFRIKGRCKGLNAIDEDEIKPPYSLKQWSFVLANGVKCTVTYAEYDNDLSDNLSFGFDILIGY</sequence>
<gene>
    <name evidence="1" type="ORF">CAEBREN_01513</name>
</gene>
<proteinExistence type="predicted"/>
<name>G0NNV4_CAEBE</name>
<dbReference type="HOGENOM" id="CLU_1009107_0_0_1"/>
<dbReference type="AlphaFoldDB" id="G0NNV4"/>
<organism evidence="2">
    <name type="scientific">Caenorhabditis brenneri</name>
    <name type="common">Nematode worm</name>
    <dbReference type="NCBI Taxonomy" id="135651"/>
    <lineage>
        <taxon>Eukaryota</taxon>
        <taxon>Metazoa</taxon>
        <taxon>Ecdysozoa</taxon>
        <taxon>Nematoda</taxon>
        <taxon>Chromadorea</taxon>
        <taxon>Rhabditida</taxon>
        <taxon>Rhabditina</taxon>
        <taxon>Rhabditomorpha</taxon>
        <taxon>Rhabditoidea</taxon>
        <taxon>Rhabditidae</taxon>
        <taxon>Peloderinae</taxon>
        <taxon>Caenorhabditis</taxon>
    </lineage>
</organism>